<dbReference type="EMBL" id="CAIIXF020000002">
    <property type="protein sequence ID" value="CAH1776823.1"/>
    <property type="molecule type" value="Genomic_DNA"/>
</dbReference>
<reference evidence="1" key="1">
    <citation type="submission" date="2022-03" db="EMBL/GenBank/DDBJ databases">
        <authorList>
            <person name="Martin C."/>
        </authorList>
    </citation>
    <scope>NUCLEOTIDE SEQUENCE</scope>
</reference>
<comment type="caution">
    <text evidence="1">The sequence shown here is derived from an EMBL/GenBank/DDBJ whole genome shotgun (WGS) entry which is preliminary data.</text>
</comment>
<name>A0A8J1TFR8_OWEFU</name>
<dbReference type="Gene3D" id="3.10.100.10">
    <property type="entry name" value="Mannose-Binding Protein A, subunit A"/>
    <property type="match status" value="1"/>
</dbReference>
<protein>
    <submittedName>
        <fullName evidence="1">Uncharacterized protein</fullName>
    </submittedName>
</protein>
<dbReference type="SUPFAM" id="SSF56436">
    <property type="entry name" value="C-type lectin-like"/>
    <property type="match status" value="1"/>
</dbReference>
<keyword evidence="2" id="KW-1185">Reference proteome</keyword>
<dbReference type="InterPro" id="IPR016187">
    <property type="entry name" value="CTDL_fold"/>
</dbReference>
<gene>
    <name evidence="1" type="ORF">OFUS_LOCUS3958</name>
</gene>
<dbReference type="Proteomes" id="UP000749559">
    <property type="component" value="Unassembled WGS sequence"/>
</dbReference>
<evidence type="ECO:0000313" key="1">
    <source>
        <dbReference type="EMBL" id="CAH1776823.1"/>
    </source>
</evidence>
<dbReference type="InterPro" id="IPR016186">
    <property type="entry name" value="C-type_lectin-like/link_sf"/>
</dbReference>
<evidence type="ECO:0000313" key="2">
    <source>
        <dbReference type="Proteomes" id="UP000749559"/>
    </source>
</evidence>
<organism evidence="1 2">
    <name type="scientific">Owenia fusiformis</name>
    <name type="common">Polychaete worm</name>
    <dbReference type="NCBI Taxonomy" id="6347"/>
    <lineage>
        <taxon>Eukaryota</taxon>
        <taxon>Metazoa</taxon>
        <taxon>Spiralia</taxon>
        <taxon>Lophotrochozoa</taxon>
        <taxon>Annelida</taxon>
        <taxon>Polychaeta</taxon>
        <taxon>Sedentaria</taxon>
        <taxon>Canalipalpata</taxon>
        <taxon>Sabellida</taxon>
        <taxon>Oweniida</taxon>
        <taxon>Oweniidae</taxon>
        <taxon>Owenia</taxon>
    </lineage>
</organism>
<proteinExistence type="predicted"/>
<sequence length="189" mass="21067">MVAPVPVDGKTLAPERTNGGDIYAAPCKKDWSYCNGDCYRLFIATYKNTTWLDARKMCWSYGADLANSDKKRCIKETLKETQRGDIESKTIIYAGTRLSSTTCEILEVPPGIYSTRKCNDVITDRFTCVSLSERSIDPKSHPESNICTRQTKISPQLKQIYCSPKGVGTARLGMQNDTSNLSLNAITFQ</sequence>
<accession>A0A8J1TFR8</accession>
<dbReference type="AlphaFoldDB" id="A0A8J1TFR8"/>